<reference evidence="1 2" key="1">
    <citation type="journal article" date="2023" name="Plants (Basel)">
        <title>Bridging the Gap: Combining Genomics and Transcriptomics Approaches to Understand Stylosanthes scabra, an Orphan Legume from the Brazilian Caatinga.</title>
        <authorList>
            <person name="Ferreira-Neto J.R.C."/>
            <person name="da Silva M.D."/>
            <person name="Binneck E."/>
            <person name="de Melo N.F."/>
            <person name="da Silva R.H."/>
            <person name="de Melo A.L.T.M."/>
            <person name="Pandolfi V."/>
            <person name="Bustamante F.O."/>
            <person name="Brasileiro-Vidal A.C."/>
            <person name="Benko-Iseppon A.M."/>
        </authorList>
    </citation>
    <scope>NUCLEOTIDE SEQUENCE [LARGE SCALE GENOMIC DNA]</scope>
    <source>
        <tissue evidence="1">Leaves</tissue>
    </source>
</reference>
<organism evidence="1 2">
    <name type="scientific">Stylosanthes scabra</name>
    <dbReference type="NCBI Taxonomy" id="79078"/>
    <lineage>
        <taxon>Eukaryota</taxon>
        <taxon>Viridiplantae</taxon>
        <taxon>Streptophyta</taxon>
        <taxon>Embryophyta</taxon>
        <taxon>Tracheophyta</taxon>
        <taxon>Spermatophyta</taxon>
        <taxon>Magnoliopsida</taxon>
        <taxon>eudicotyledons</taxon>
        <taxon>Gunneridae</taxon>
        <taxon>Pentapetalae</taxon>
        <taxon>rosids</taxon>
        <taxon>fabids</taxon>
        <taxon>Fabales</taxon>
        <taxon>Fabaceae</taxon>
        <taxon>Papilionoideae</taxon>
        <taxon>50 kb inversion clade</taxon>
        <taxon>dalbergioids sensu lato</taxon>
        <taxon>Dalbergieae</taxon>
        <taxon>Pterocarpus clade</taxon>
        <taxon>Stylosanthes</taxon>
    </lineage>
</organism>
<comment type="caution">
    <text evidence="1">The sequence shown here is derived from an EMBL/GenBank/DDBJ whole genome shotgun (WGS) entry which is preliminary data.</text>
</comment>
<gene>
    <name evidence="1" type="ORF">PIB30_007740</name>
</gene>
<dbReference type="Proteomes" id="UP001341840">
    <property type="component" value="Unassembled WGS sequence"/>
</dbReference>
<dbReference type="EMBL" id="JASCZI010241672">
    <property type="protein sequence ID" value="MED6204269.1"/>
    <property type="molecule type" value="Genomic_DNA"/>
</dbReference>
<name>A0ABU6Y4R3_9FABA</name>
<keyword evidence="2" id="KW-1185">Reference proteome</keyword>
<protein>
    <submittedName>
        <fullName evidence="1">Uncharacterized protein</fullName>
    </submittedName>
</protein>
<accession>A0ABU6Y4R3</accession>
<evidence type="ECO:0000313" key="2">
    <source>
        <dbReference type="Proteomes" id="UP001341840"/>
    </source>
</evidence>
<evidence type="ECO:0000313" key="1">
    <source>
        <dbReference type="EMBL" id="MED6204269.1"/>
    </source>
</evidence>
<sequence>MAEVQGNDPNRVVRDVEGAQMPHELDPLYTWVNRDVLGSSSTMTEDYLAELKSSGVICGGGEEERLYRLELPRHGERVCGLNLEHPRVPHWLWVNEVMFTEYGVQIPFTSFQQRLLQRCFVAPSQFLPNAWLAIRCFELVTKFLELPQDPEVFLFLFTVFSPNAEGKTKKGYMSFRPGKGRRIFGLYEESFHDFKGWYFKVFPVGDHLPFWLTLERDAVKMAGKNKTLANLRRAMAANLQAPIVLSTFGGQASSSILEGVVLLMSEGEPILVWRSLLRFGRRDRSSRLRLFLLLL</sequence>
<proteinExistence type="predicted"/>